<keyword evidence="4 15" id="KW-0762">Sugar transport</keyword>
<feature type="domain" description="PTS EIIB type-1" evidence="13">
    <location>
        <begin position="447"/>
        <end position="527"/>
    </location>
</feature>
<dbReference type="EMBL" id="QAMZ01000019">
    <property type="protein sequence ID" value="PWL54680.1"/>
    <property type="molecule type" value="Genomic_DNA"/>
</dbReference>
<feature type="transmembrane region" description="Helical" evidence="12">
    <location>
        <begin position="321"/>
        <end position="337"/>
    </location>
</feature>
<feature type="active site" description="Phosphocysteine intermediate; for EIIB activity" evidence="11">
    <location>
        <position position="469"/>
    </location>
</feature>
<keyword evidence="10 12" id="KW-0472">Membrane</keyword>
<keyword evidence="5" id="KW-0808">Transferase</keyword>
<evidence type="ECO:0000256" key="7">
    <source>
        <dbReference type="ARBA" id="ARBA00022692"/>
    </source>
</evidence>
<dbReference type="GO" id="GO:0016301">
    <property type="term" value="F:kinase activity"/>
    <property type="evidence" value="ECO:0007669"/>
    <property type="project" value="UniProtKB-KW"/>
</dbReference>
<dbReference type="PROSITE" id="PS51103">
    <property type="entry name" value="PTS_EIIC_TYPE_1"/>
    <property type="match status" value="1"/>
</dbReference>
<feature type="transmembrane region" description="Helical" evidence="12">
    <location>
        <begin position="137"/>
        <end position="161"/>
    </location>
</feature>
<evidence type="ECO:0000256" key="1">
    <source>
        <dbReference type="ARBA" id="ARBA00004651"/>
    </source>
</evidence>
<reference evidence="15 18" key="2">
    <citation type="submission" date="2018-03" db="EMBL/GenBank/DDBJ databases">
        <title>The uncultured portion of the human microbiome is neutrally assembled.</title>
        <authorList>
            <person name="Jeraldo P."/>
            <person name="Boardman L."/>
            <person name="White B.A."/>
            <person name="Nelson H."/>
            <person name="Goldenfeld N."/>
            <person name="Chia N."/>
        </authorList>
    </citation>
    <scope>NUCLEOTIDE SEQUENCE [LARGE SCALE GENOMIC DNA]</scope>
    <source>
        <strain evidence="15">CIM:MAG 903</strain>
    </source>
</reference>
<dbReference type="InterPro" id="IPR001996">
    <property type="entry name" value="PTS_IIB_1"/>
</dbReference>
<feature type="transmembrane region" description="Helical" evidence="12">
    <location>
        <begin position="242"/>
        <end position="266"/>
    </location>
</feature>
<protein>
    <submittedName>
        <fullName evidence="15">PTS glucose transporter subunit IIB</fullName>
    </submittedName>
    <submittedName>
        <fullName evidence="16">PTS system, maltose and glucose-specific IIC component</fullName>
    </submittedName>
</protein>
<dbReference type="PANTHER" id="PTHR30009">
    <property type="entry name" value="CYTOCHROME C-TYPE SYNTHESIS PROTEIN AND PTS TRANSMEMBRANE COMPONENT"/>
    <property type="match status" value="1"/>
</dbReference>
<dbReference type="InterPro" id="IPR003352">
    <property type="entry name" value="PTS_EIIC"/>
</dbReference>
<keyword evidence="2" id="KW-0813">Transport</keyword>
<dbReference type="GO" id="GO:0005886">
    <property type="term" value="C:plasma membrane"/>
    <property type="evidence" value="ECO:0007669"/>
    <property type="project" value="UniProtKB-SubCell"/>
</dbReference>
<dbReference type="Proteomes" id="UP000246114">
    <property type="component" value="Unassembled WGS sequence"/>
</dbReference>
<dbReference type="PANTHER" id="PTHR30009:SF24">
    <property type="entry name" value="PTS SYSTEM, IIBC COMPONENT"/>
    <property type="match status" value="1"/>
</dbReference>
<evidence type="ECO:0000256" key="12">
    <source>
        <dbReference type="SAM" id="Phobius"/>
    </source>
</evidence>
<feature type="transmembrane region" description="Helical" evidence="12">
    <location>
        <begin position="182"/>
        <end position="202"/>
    </location>
</feature>
<feature type="transmembrane region" description="Helical" evidence="12">
    <location>
        <begin position="398"/>
        <end position="421"/>
    </location>
</feature>
<dbReference type="NCBIfam" id="TIGR00826">
    <property type="entry name" value="EIIB_glc"/>
    <property type="match status" value="1"/>
</dbReference>
<dbReference type="SUPFAM" id="SSF55604">
    <property type="entry name" value="Glucose permease domain IIB"/>
    <property type="match status" value="1"/>
</dbReference>
<proteinExistence type="predicted"/>
<dbReference type="InterPro" id="IPR050429">
    <property type="entry name" value="PTS_Glucose_EIICBA"/>
</dbReference>
<dbReference type="GO" id="GO:0008982">
    <property type="term" value="F:protein-N(PI)-phosphohistidine-sugar phosphotransferase activity"/>
    <property type="evidence" value="ECO:0007669"/>
    <property type="project" value="InterPro"/>
</dbReference>
<accession>A0A1I2JYH7</accession>
<dbReference type="Proteomes" id="UP000182135">
    <property type="component" value="Unassembled WGS sequence"/>
</dbReference>
<feature type="transmembrane region" description="Helical" evidence="12">
    <location>
        <begin position="286"/>
        <end position="309"/>
    </location>
</feature>
<dbReference type="Pfam" id="PF02378">
    <property type="entry name" value="PTS_EIIC"/>
    <property type="match status" value="1"/>
</dbReference>
<evidence type="ECO:0000259" key="13">
    <source>
        <dbReference type="PROSITE" id="PS51098"/>
    </source>
</evidence>
<dbReference type="Gene3D" id="3.30.1360.60">
    <property type="entry name" value="Glucose permease domain IIB"/>
    <property type="match status" value="1"/>
</dbReference>
<evidence type="ECO:0000256" key="6">
    <source>
        <dbReference type="ARBA" id="ARBA00022683"/>
    </source>
</evidence>
<comment type="subcellular location">
    <subcellularLocation>
        <location evidence="1">Cell membrane</location>
        <topology evidence="1">Multi-pass membrane protein</topology>
    </subcellularLocation>
</comment>
<evidence type="ECO:0000256" key="5">
    <source>
        <dbReference type="ARBA" id="ARBA00022679"/>
    </source>
</evidence>
<evidence type="ECO:0000313" key="17">
    <source>
        <dbReference type="Proteomes" id="UP000182135"/>
    </source>
</evidence>
<dbReference type="EMBL" id="FOOE01000003">
    <property type="protein sequence ID" value="SFF58960.1"/>
    <property type="molecule type" value="Genomic_DNA"/>
</dbReference>
<evidence type="ECO:0000256" key="10">
    <source>
        <dbReference type="ARBA" id="ARBA00023136"/>
    </source>
</evidence>
<dbReference type="InterPro" id="IPR018113">
    <property type="entry name" value="PTrfase_EIIB_Cys"/>
</dbReference>
<dbReference type="RefSeq" id="WP_035771323.1">
    <property type="nucleotide sequence ID" value="NZ_BAAACD010000011.1"/>
</dbReference>
<dbReference type="InterPro" id="IPR036878">
    <property type="entry name" value="Glu_permease_IIB"/>
</dbReference>
<dbReference type="Pfam" id="PF00367">
    <property type="entry name" value="PTS_EIIB"/>
    <property type="match status" value="1"/>
</dbReference>
<dbReference type="PROSITE" id="PS51098">
    <property type="entry name" value="PTS_EIIB_TYPE_1"/>
    <property type="match status" value="1"/>
</dbReference>
<dbReference type="eggNOG" id="COG1263">
    <property type="taxonomic scope" value="Bacteria"/>
</dbReference>
<evidence type="ECO:0000256" key="4">
    <source>
        <dbReference type="ARBA" id="ARBA00022597"/>
    </source>
</evidence>
<keyword evidence="7 12" id="KW-0812">Transmembrane</keyword>
<dbReference type="GO" id="GO:0090563">
    <property type="term" value="F:protein-phosphocysteine-sugar phosphotransferase activity"/>
    <property type="evidence" value="ECO:0007669"/>
    <property type="project" value="TreeGrafter"/>
</dbReference>
<sequence length="527" mass="56686">MSIKENKVANGTFGIAQKLGKAILLPIAILPVAGLFLGLAAALTNKAVIEAYPMLGSQGLQAFLQILNAIGKSVFDALPLIFAVGISVGLAKADKGTAGLSAVVGYFVLITTINALLKVTNQLPGQGVDPKSLGQGAQFGIMTLQMGVFGGVLAGLYTSWVHNKFYKLKLPEVLAFFGGSRSVPIITTVVGCIFGVIMFFVWPAIGNAIASFGVLASRLGVFGAFLYGLILRTLYIFGLHHVFYLPFWTTAAGGVAEVGGVVIEGWQNIFLAQLADPNTTHFFGNIALYNSGRYIHMLFTLPAVCLAMYRSIPDKQKRKRAFGFILSIALTCFITGVTEPISFALLFANPILFIAEAIIFAFGFVACAFAGVTIGSTFSAGLIEFLLFGVFQGNAKTGYVWIIILGIPFAIATYVIFRFLITKLNAKTPGREDDEEEEMKISTSYQSGQAKEIINALGGMQNIADLDNCATRLRVNVKKLDVIDQEALKKTGAHNTLLRGKNVQVVYGPKVNIIKLEIDEYIESISQ</sequence>
<evidence type="ECO:0000259" key="14">
    <source>
        <dbReference type="PROSITE" id="PS51103"/>
    </source>
</evidence>
<feature type="transmembrane region" description="Helical" evidence="12">
    <location>
        <begin position="343"/>
        <end position="365"/>
    </location>
</feature>
<evidence type="ECO:0000256" key="3">
    <source>
        <dbReference type="ARBA" id="ARBA00022475"/>
    </source>
</evidence>
<keyword evidence="9 12" id="KW-1133">Transmembrane helix</keyword>
<dbReference type="CDD" id="cd00212">
    <property type="entry name" value="PTS_IIB_glc"/>
    <property type="match status" value="1"/>
</dbReference>
<keyword evidence="3" id="KW-1003">Cell membrane</keyword>
<name>A0A1I2JYH7_9CLOT</name>
<dbReference type="AlphaFoldDB" id="A0A1I2JYH7"/>
<feature type="transmembrane region" description="Helical" evidence="12">
    <location>
        <begin position="63"/>
        <end position="86"/>
    </location>
</feature>
<evidence type="ECO:0000256" key="11">
    <source>
        <dbReference type="PROSITE-ProRule" id="PRU00421"/>
    </source>
</evidence>
<dbReference type="eggNOG" id="COG1264">
    <property type="taxonomic scope" value="Bacteria"/>
</dbReference>
<dbReference type="OrthoDB" id="9764327at2"/>
<dbReference type="InterPro" id="IPR013013">
    <property type="entry name" value="PTS_EIIC_1"/>
</dbReference>
<evidence type="ECO:0000313" key="18">
    <source>
        <dbReference type="Proteomes" id="UP000246114"/>
    </source>
</evidence>
<dbReference type="GO" id="GO:0009401">
    <property type="term" value="P:phosphoenolpyruvate-dependent sugar phosphotransferase system"/>
    <property type="evidence" value="ECO:0007669"/>
    <property type="project" value="UniProtKB-KW"/>
</dbReference>
<gene>
    <name evidence="15" type="ORF">DBY38_04050</name>
    <name evidence="16" type="ORF">SAMN04487885_103191</name>
</gene>
<feature type="domain" description="PTS EIIC type-1" evidence="14">
    <location>
        <begin position="10"/>
        <end position="433"/>
    </location>
</feature>
<organism evidence="16 17">
    <name type="scientific">Clostridium cadaveris</name>
    <dbReference type="NCBI Taxonomy" id="1529"/>
    <lineage>
        <taxon>Bacteria</taxon>
        <taxon>Bacillati</taxon>
        <taxon>Bacillota</taxon>
        <taxon>Clostridia</taxon>
        <taxon>Eubacteriales</taxon>
        <taxon>Clostridiaceae</taxon>
        <taxon>Clostridium</taxon>
    </lineage>
</organism>
<keyword evidence="17" id="KW-1185">Reference proteome</keyword>
<keyword evidence="8" id="KW-0418">Kinase</keyword>
<evidence type="ECO:0000256" key="2">
    <source>
        <dbReference type="ARBA" id="ARBA00022448"/>
    </source>
</evidence>
<evidence type="ECO:0000256" key="9">
    <source>
        <dbReference type="ARBA" id="ARBA00022989"/>
    </source>
</evidence>
<evidence type="ECO:0000256" key="8">
    <source>
        <dbReference type="ARBA" id="ARBA00022777"/>
    </source>
</evidence>
<feature type="transmembrane region" description="Helical" evidence="12">
    <location>
        <begin position="98"/>
        <end position="117"/>
    </location>
</feature>
<dbReference type="GeneID" id="90545132"/>
<reference evidence="16 17" key="1">
    <citation type="submission" date="2016-10" db="EMBL/GenBank/DDBJ databases">
        <authorList>
            <person name="de Groot N.N."/>
        </authorList>
    </citation>
    <scope>NUCLEOTIDE SEQUENCE [LARGE SCALE GENOMIC DNA]</scope>
    <source>
        <strain evidence="16 17">NLAE-zl-G419</strain>
    </source>
</reference>
<dbReference type="STRING" id="1529.SAMN04487885_103191"/>
<feature type="transmembrane region" description="Helical" evidence="12">
    <location>
        <begin position="372"/>
        <end position="392"/>
    </location>
</feature>
<feature type="transmembrane region" description="Helical" evidence="12">
    <location>
        <begin position="208"/>
        <end position="230"/>
    </location>
</feature>
<keyword evidence="6" id="KW-0598">Phosphotransferase system</keyword>
<feature type="transmembrane region" description="Helical" evidence="12">
    <location>
        <begin position="23"/>
        <end position="43"/>
    </location>
</feature>
<evidence type="ECO:0000313" key="15">
    <source>
        <dbReference type="EMBL" id="PWL54680.1"/>
    </source>
</evidence>
<evidence type="ECO:0000313" key="16">
    <source>
        <dbReference type="EMBL" id="SFF58960.1"/>
    </source>
</evidence>